<comment type="caution">
    <text evidence="2">The sequence shown here is derived from an EMBL/GenBank/DDBJ whole genome shotgun (WGS) entry which is preliminary data.</text>
</comment>
<accession>A0ABP1GEL2</accession>
<evidence type="ECO:0000313" key="2">
    <source>
        <dbReference type="EMBL" id="CAL5970293.1"/>
    </source>
</evidence>
<evidence type="ECO:0000313" key="3">
    <source>
        <dbReference type="Proteomes" id="UP001642409"/>
    </source>
</evidence>
<feature type="compositionally biased region" description="Pro residues" evidence="1">
    <location>
        <begin position="410"/>
        <end position="421"/>
    </location>
</feature>
<feature type="compositionally biased region" description="Pro residues" evidence="1">
    <location>
        <begin position="487"/>
        <end position="501"/>
    </location>
</feature>
<proteinExistence type="predicted"/>
<keyword evidence="3" id="KW-1185">Reference proteome</keyword>
<gene>
    <name evidence="2" type="ORF">HINF_LOCUS233</name>
</gene>
<feature type="compositionally biased region" description="Low complexity" evidence="1">
    <location>
        <begin position="502"/>
        <end position="526"/>
    </location>
</feature>
<feature type="region of interest" description="Disordered" evidence="1">
    <location>
        <begin position="368"/>
        <end position="556"/>
    </location>
</feature>
<feature type="region of interest" description="Disordered" evidence="1">
    <location>
        <begin position="330"/>
        <end position="353"/>
    </location>
</feature>
<protein>
    <submittedName>
        <fullName evidence="2">Autotransporter-associated_beta strand repeat-containing protein</fullName>
    </submittedName>
</protein>
<feature type="compositionally biased region" description="Basic and acidic residues" evidence="1">
    <location>
        <begin position="189"/>
        <end position="199"/>
    </location>
</feature>
<dbReference type="Proteomes" id="UP001642409">
    <property type="component" value="Unassembled WGS sequence"/>
</dbReference>
<sequence length="556" mass="64013">MSETVVCQALKKLIVDKYRLPLRKYTLLQKAITQNFGRFPRKDVQMVRQAFEDKLDHNQSVHTVHEALTEENFQQLKEAIVQFKKYQDYLYQNPEIRSENIFKTRQDEEKYLYTQLVNHVDQLRKELQIRQRNEQQSRYQEVLEQGKFIDQKEPESSLKRQDSFKSSTTSRANNPGYLKTTQAQRLKAKPKDEPKEPEPQKQQQSQKISQFTPVEENKPEIKFDQDRIQKLQEKLNQMQNIEPNAIVNQLQIPNQQDDIFSNSNVFEMDRFSVEVQNQPFKEPFPVEFKEPVLEEVKIAPIEPQKSVISQKIDPAQIEVKAPTPVKIEEVKTKVEEMPPIEEMPPQMPEPEPEMKVEFPSVVEMEINMPPAEMEMPPPEILTEAPPEPKESKKKRKNKQEEPVDSMPPAIEMPPPEMPMPEAPVDAPMDAPMDMPTDAPMDMPMDLPVEAPIEVPVEEKKSKKKSKKNAEQSETPIQDAPPMDMPADAPPADLPMDAPPADLPLDMPMDAPPMDMDAPPADMGDLPSLDMLGDMPTNNENSTQDDGSKKKRKKKQK</sequence>
<feature type="compositionally biased region" description="Polar residues" evidence="1">
    <location>
        <begin position="164"/>
        <end position="184"/>
    </location>
</feature>
<reference evidence="2 3" key="1">
    <citation type="submission" date="2024-07" db="EMBL/GenBank/DDBJ databases">
        <authorList>
            <person name="Akdeniz Z."/>
        </authorList>
    </citation>
    <scope>NUCLEOTIDE SEQUENCE [LARGE SCALE GENOMIC DNA]</scope>
</reference>
<feature type="compositionally biased region" description="Polar residues" evidence="1">
    <location>
        <begin position="535"/>
        <end position="544"/>
    </location>
</feature>
<evidence type="ECO:0000256" key="1">
    <source>
        <dbReference type="SAM" id="MobiDB-lite"/>
    </source>
</evidence>
<feature type="compositionally biased region" description="Low complexity" evidence="1">
    <location>
        <begin position="422"/>
        <end position="454"/>
    </location>
</feature>
<name>A0ABP1GEL2_9EUKA</name>
<feature type="region of interest" description="Disordered" evidence="1">
    <location>
        <begin position="145"/>
        <end position="221"/>
    </location>
</feature>
<dbReference type="EMBL" id="CAXDID020000001">
    <property type="protein sequence ID" value="CAL5970293.1"/>
    <property type="molecule type" value="Genomic_DNA"/>
</dbReference>
<organism evidence="2 3">
    <name type="scientific">Hexamita inflata</name>
    <dbReference type="NCBI Taxonomy" id="28002"/>
    <lineage>
        <taxon>Eukaryota</taxon>
        <taxon>Metamonada</taxon>
        <taxon>Diplomonadida</taxon>
        <taxon>Hexamitidae</taxon>
        <taxon>Hexamitinae</taxon>
        <taxon>Hexamita</taxon>
    </lineage>
</organism>
<feature type="compositionally biased region" description="Basic and acidic residues" evidence="1">
    <location>
        <begin position="147"/>
        <end position="163"/>
    </location>
</feature>